<evidence type="ECO:0000256" key="7">
    <source>
        <dbReference type="ARBA" id="ARBA00031969"/>
    </source>
</evidence>
<reference evidence="11 12" key="1">
    <citation type="submission" date="2024-09" db="EMBL/GenBank/DDBJ databases">
        <title>Genome sequencing and assembly of Phytophthora oleae, isolate VK10A, causative agent of rot of olive drupes.</title>
        <authorList>
            <person name="Conti Taguali S."/>
            <person name="Riolo M."/>
            <person name="La Spada F."/>
            <person name="Cacciola S.O."/>
            <person name="Dionisio G."/>
        </authorList>
    </citation>
    <scope>NUCLEOTIDE SEQUENCE [LARGE SCALE GENOMIC DNA]</scope>
    <source>
        <strain evidence="11 12">VK10A</strain>
    </source>
</reference>
<protein>
    <recommendedName>
        <fullName evidence="3 10">Carbonic anhydrase</fullName>
        <ecNumber evidence="2 10">4.2.1.1</ecNumber>
    </recommendedName>
    <alternativeName>
        <fullName evidence="7 10">Carbonate dehydratase</fullName>
    </alternativeName>
</protein>
<evidence type="ECO:0000256" key="5">
    <source>
        <dbReference type="ARBA" id="ARBA00022833"/>
    </source>
</evidence>
<keyword evidence="12" id="KW-1185">Reference proteome</keyword>
<dbReference type="Gene3D" id="3.40.1050.10">
    <property type="entry name" value="Carbonic anhydrase"/>
    <property type="match status" value="1"/>
</dbReference>
<keyword evidence="4 9" id="KW-0479">Metal-binding</keyword>
<dbReference type="PROSITE" id="PS00704">
    <property type="entry name" value="PROK_CO2_ANHYDRASE_1"/>
    <property type="match status" value="1"/>
</dbReference>
<keyword evidence="5 9" id="KW-0862">Zinc</keyword>
<evidence type="ECO:0000313" key="12">
    <source>
        <dbReference type="Proteomes" id="UP001632037"/>
    </source>
</evidence>
<dbReference type="CDD" id="cd00883">
    <property type="entry name" value="beta_CA_cladeA"/>
    <property type="match status" value="1"/>
</dbReference>
<name>A0ABD3FX44_9STRA</name>
<comment type="similarity">
    <text evidence="1 10">Belongs to the beta-class carbonic anhydrase family.</text>
</comment>
<dbReference type="PANTHER" id="PTHR11002:SF76">
    <property type="entry name" value="CARBONIC ANHYDRASE"/>
    <property type="match status" value="1"/>
</dbReference>
<keyword evidence="6 10" id="KW-0456">Lyase</keyword>
<proteinExistence type="inferred from homology"/>
<dbReference type="FunFam" id="3.40.1050.10:FF:000001">
    <property type="entry name" value="Carbonic anhydrase"/>
    <property type="match status" value="1"/>
</dbReference>
<organism evidence="11 12">
    <name type="scientific">Phytophthora oleae</name>
    <dbReference type="NCBI Taxonomy" id="2107226"/>
    <lineage>
        <taxon>Eukaryota</taxon>
        <taxon>Sar</taxon>
        <taxon>Stramenopiles</taxon>
        <taxon>Oomycota</taxon>
        <taxon>Peronosporomycetes</taxon>
        <taxon>Peronosporales</taxon>
        <taxon>Peronosporaceae</taxon>
        <taxon>Phytophthora</taxon>
    </lineage>
</organism>
<feature type="binding site" evidence="9">
    <location>
        <position position="118"/>
    </location>
    <ligand>
        <name>Zn(2+)</name>
        <dbReference type="ChEBI" id="CHEBI:29105"/>
    </ligand>
</feature>
<evidence type="ECO:0000256" key="4">
    <source>
        <dbReference type="ARBA" id="ARBA00022723"/>
    </source>
</evidence>
<feature type="binding site" evidence="9">
    <location>
        <position position="121"/>
    </location>
    <ligand>
        <name>Zn(2+)</name>
        <dbReference type="ChEBI" id="CHEBI:29105"/>
    </ligand>
</feature>
<evidence type="ECO:0000256" key="3">
    <source>
        <dbReference type="ARBA" id="ARBA00014628"/>
    </source>
</evidence>
<dbReference type="GO" id="GO:0008270">
    <property type="term" value="F:zinc ion binding"/>
    <property type="evidence" value="ECO:0007669"/>
    <property type="project" value="UniProtKB-UniRule"/>
</dbReference>
<dbReference type="Proteomes" id="UP001632037">
    <property type="component" value="Unassembled WGS sequence"/>
</dbReference>
<dbReference type="InterPro" id="IPR001765">
    <property type="entry name" value="Carbonic_anhydrase"/>
</dbReference>
<evidence type="ECO:0000256" key="1">
    <source>
        <dbReference type="ARBA" id="ARBA00006217"/>
    </source>
</evidence>
<evidence type="ECO:0000256" key="2">
    <source>
        <dbReference type="ARBA" id="ARBA00012925"/>
    </source>
</evidence>
<comment type="catalytic activity">
    <reaction evidence="8 10">
        <text>hydrogencarbonate + H(+) = CO2 + H2O</text>
        <dbReference type="Rhea" id="RHEA:10748"/>
        <dbReference type="ChEBI" id="CHEBI:15377"/>
        <dbReference type="ChEBI" id="CHEBI:15378"/>
        <dbReference type="ChEBI" id="CHEBI:16526"/>
        <dbReference type="ChEBI" id="CHEBI:17544"/>
        <dbReference type="EC" id="4.2.1.1"/>
    </reaction>
</comment>
<gene>
    <name evidence="11" type="ORF">V7S43_003267</name>
</gene>
<evidence type="ECO:0000313" key="11">
    <source>
        <dbReference type="EMBL" id="KAL3671338.1"/>
    </source>
</evidence>
<dbReference type="EMBL" id="JBIMZQ010000005">
    <property type="protein sequence ID" value="KAL3671338.1"/>
    <property type="molecule type" value="Genomic_DNA"/>
</dbReference>
<dbReference type="AlphaFoldDB" id="A0ABD3FX44"/>
<dbReference type="EC" id="4.2.1.1" evidence="2 10"/>
<feature type="binding site" evidence="9">
    <location>
        <position position="64"/>
    </location>
    <ligand>
        <name>Zn(2+)</name>
        <dbReference type="ChEBI" id="CHEBI:29105"/>
    </ligand>
</feature>
<evidence type="ECO:0000256" key="6">
    <source>
        <dbReference type="ARBA" id="ARBA00023239"/>
    </source>
</evidence>
<dbReference type="GO" id="GO:0004089">
    <property type="term" value="F:carbonate dehydratase activity"/>
    <property type="evidence" value="ECO:0007669"/>
    <property type="project" value="UniProtKB-UniRule"/>
</dbReference>
<comment type="function">
    <text evidence="10">Reversible hydration of carbon dioxide.</text>
</comment>
<comment type="cofactor">
    <cofactor evidence="9">
        <name>Zn(2+)</name>
        <dbReference type="ChEBI" id="CHEBI:29105"/>
    </cofactor>
    <text evidence="9">Binds 1 zinc ion per subunit.</text>
</comment>
<dbReference type="Pfam" id="PF00484">
    <property type="entry name" value="Pro_CA"/>
    <property type="match status" value="1"/>
</dbReference>
<dbReference type="PANTHER" id="PTHR11002">
    <property type="entry name" value="CARBONIC ANHYDRASE"/>
    <property type="match status" value="1"/>
</dbReference>
<comment type="caution">
    <text evidence="11">The sequence shown here is derived from an EMBL/GenBank/DDBJ whole genome shotgun (WGS) entry which is preliminary data.</text>
</comment>
<evidence type="ECO:0000256" key="8">
    <source>
        <dbReference type="ARBA" id="ARBA00048348"/>
    </source>
</evidence>
<dbReference type="InterPro" id="IPR036874">
    <property type="entry name" value="Carbonic_anhydrase_sf"/>
</dbReference>
<dbReference type="SUPFAM" id="SSF53056">
    <property type="entry name" value="beta-carbonic anhydrase, cab"/>
    <property type="match status" value="1"/>
</dbReference>
<dbReference type="InterPro" id="IPR015892">
    <property type="entry name" value="Carbonic_anhydrase_CS"/>
</dbReference>
<feature type="binding site" evidence="9">
    <location>
        <position position="62"/>
    </location>
    <ligand>
        <name>Zn(2+)</name>
        <dbReference type="ChEBI" id="CHEBI:29105"/>
    </ligand>
</feature>
<evidence type="ECO:0000256" key="10">
    <source>
        <dbReference type="RuleBase" id="RU003956"/>
    </source>
</evidence>
<dbReference type="SMART" id="SM00947">
    <property type="entry name" value="Pro_CA"/>
    <property type="match status" value="1"/>
</dbReference>
<evidence type="ECO:0000256" key="9">
    <source>
        <dbReference type="PIRSR" id="PIRSR601765-1"/>
    </source>
</evidence>
<accession>A0ABD3FX44</accession>
<sequence>MGDARGALKHDHSSSCIDHDPHSLEHLFENNRKWRDRVLAKDPQFFERTAKAQSPRYLWIGCSDSRVPAEEITGLNPGEMFVHRNVANLVVSNDINSLSVVQFSVEKLKVKDIIVCGHYGCGGVTAALKNAQIGLLDNWLRNIRDVCRTHKDELKKYKTDEERERRLVELNIQEQCLNIFKINMVQRRMGMYGSPRIHAMVYDIRSGILKELEVDYNGFIAKNMGVFSLHSFRDGKIPSTKPEFQRNMILHLVEDHEEEPGTVSIRYISRMLKRETELFTEEEVDSAIKAIQGKTKNQKNPFLEVNSLVSYFAGSEFT</sequence>